<feature type="transmembrane region" description="Helical" evidence="7">
    <location>
        <begin position="100"/>
        <end position="121"/>
    </location>
</feature>
<dbReference type="GO" id="GO:0055085">
    <property type="term" value="P:transmembrane transport"/>
    <property type="evidence" value="ECO:0007669"/>
    <property type="project" value="InterPro"/>
</dbReference>
<evidence type="ECO:0000256" key="7">
    <source>
        <dbReference type="RuleBase" id="RU363032"/>
    </source>
</evidence>
<organism evidence="9 10">
    <name type="scientific">Pseudaminobacter soli</name>
    <name type="common">ex Zhang et al. 2022</name>
    <dbReference type="NCBI Taxonomy" id="2831468"/>
    <lineage>
        <taxon>Bacteria</taxon>
        <taxon>Pseudomonadati</taxon>
        <taxon>Pseudomonadota</taxon>
        <taxon>Alphaproteobacteria</taxon>
        <taxon>Hyphomicrobiales</taxon>
        <taxon>Phyllobacteriaceae</taxon>
        <taxon>Pseudaminobacter</taxon>
    </lineage>
</organism>
<dbReference type="AlphaFoldDB" id="A0A942E706"/>
<dbReference type="EMBL" id="JAGWCR010000028">
    <property type="protein sequence ID" value="MBS3652495.1"/>
    <property type="molecule type" value="Genomic_DNA"/>
</dbReference>
<dbReference type="RefSeq" id="WP_188258047.1">
    <property type="nucleotide sequence ID" value="NZ_JABVCF010000028.1"/>
</dbReference>
<feature type="transmembrane region" description="Helical" evidence="7">
    <location>
        <begin position="226"/>
        <end position="252"/>
    </location>
</feature>
<evidence type="ECO:0000256" key="1">
    <source>
        <dbReference type="ARBA" id="ARBA00004651"/>
    </source>
</evidence>
<evidence type="ECO:0000256" key="6">
    <source>
        <dbReference type="ARBA" id="ARBA00023136"/>
    </source>
</evidence>
<dbReference type="InterPro" id="IPR045621">
    <property type="entry name" value="BPD_transp_1_N"/>
</dbReference>
<dbReference type="GO" id="GO:0005886">
    <property type="term" value="C:plasma membrane"/>
    <property type="evidence" value="ECO:0007669"/>
    <property type="project" value="UniProtKB-SubCell"/>
</dbReference>
<keyword evidence="5 7" id="KW-1133">Transmembrane helix</keyword>
<dbReference type="Proteomes" id="UP000680348">
    <property type="component" value="Unassembled WGS sequence"/>
</dbReference>
<sequence length="305" mass="32900">MLVFALKRFVVGILVMLAVSTITFTLTNVAADPARTIAGEGASAADVEAIREAYGFDRPIIVRYGEWLGGALRADLGDSYRQRRPVVDVVMERLPVTMSLGGLAFAIAILAAIPLGIIAGLRPNSWIDRASLTFALIGQAMPTFWFALLGIVVFSVTLKWLPVSGSSSLSHFVLPAVVLAYYATPTLMRLTRAGMIEVMQSDYIRTAKAKGLRTGKIVLKHALRNAILPLVSVAAVQFGFMLGGSVVVETIFAMRGVGYLAWESITYSDLPVVQAIVLTIAAIYVVLTLAADIMNAWLDPRLRSN</sequence>
<keyword evidence="3" id="KW-1003">Cell membrane</keyword>
<gene>
    <name evidence="9" type="ORF">KEU06_28325</name>
</gene>
<dbReference type="InterPro" id="IPR035906">
    <property type="entry name" value="MetI-like_sf"/>
</dbReference>
<dbReference type="PROSITE" id="PS50928">
    <property type="entry name" value="ABC_TM1"/>
    <property type="match status" value="1"/>
</dbReference>
<comment type="similarity">
    <text evidence="7">Belongs to the binding-protein-dependent transport system permease family.</text>
</comment>
<evidence type="ECO:0000259" key="8">
    <source>
        <dbReference type="PROSITE" id="PS50928"/>
    </source>
</evidence>
<feature type="transmembrane region" description="Helical" evidence="7">
    <location>
        <begin position="272"/>
        <end position="298"/>
    </location>
</feature>
<keyword evidence="4 7" id="KW-0812">Transmembrane</keyword>
<dbReference type="Gene3D" id="1.10.3720.10">
    <property type="entry name" value="MetI-like"/>
    <property type="match status" value="1"/>
</dbReference>
<name>A0A942E706_9HYPH</name>
<evidence type="ECO:0000313" key="9">
    <source>
        <dbReference type="EMBL" id="MBS3652495.1"/>
    </source>
</evidence>
<feature type="transmembrane region" description="Helical" evidence="7">
    <location>
        <begin position="133"/>
        <end position="154"/>
    </location>
</feature>
<feature type="transmembrane region" description="Helical" evidence="7">
    <location>
        <begin position="9"/>
        <end position="31"/>
    </location>
</feature>
<keyword evidence="10" id="KW-1185">Reference proteome</keyword>
<keyword evidence="6 7" id="KW-0472">Membrane</keyword>
<dbReference type="SUPFAM" id="SSF161098">
    <property type="entry name" value="MetI-like"/>
    <property type="match status" value="1"/>
</dbReference>
<dbReference type="PANTHER" id="PTHR43163:SF6">
    <property type="entry name" value="DIPEPTIDE TRANSPORT SYSTEM PERMEASE PROTEIN DPPB-RELATED"/>
    <property type="match status" value="1"/>
</dbReference>
<dbReference type="Pfam" id="PF00528">
    <property type="entry name" value="BPD_transp_1"/>
    <property type="match status" value="1"/>
</dbReference>
<dbReference type="Pfam" id="PF19300">
    <property type="entry name" value="BPD_transp_1_N"/>
    <property type="match status" value="1"/>
</dbReference>
<comment type="subcellular location">
    <subcellularLocation>
        <location evidence="1 7">Cell membrane</location>
        <topology evidence="1 7">Multi-pass membrane protein</topology>
    </subcellularLocation>
</comment>
<comment type="caution">
    <text evidence="9">The sequence shown here is derived from an EMBL/GenBank/DDBJ whole genome shotgun (WGS) entry which is preliminary data.</text>
</comment>
<feature type="transmembrane region" description="Helical" evidence="7">
    <location>
        <begin position="160"/>
        <end position="182"/>
    </location>
</feature>
<evidence type="ECO:0000313" key="10">
    <source>
        <dbReference type="Proteomes" id="UP000680348"/>
    </source>
</evidence>
<evidence type="ECO:0000256" key="3">
    <source>
        <dbReference type="ARBA" id="ARBA00022475"/>
    </source>
</evidence>
<dbReference type="PANTHER" id="PTHR43163">
    <property type="entry name" value="DIPEPTIDE TRANSPORT SYSTEM PERMEASE PROTEIN DPPB-RELATED"/>
    <property type="match status" value="1"/>
</dbReference>
<evidence type="ECO:0000256" key="5">
    <source>
        <dbReference type="ARBA" id="ARBA00022989"/>
    </source>
</evidence>
<accession>A0A942E706</accession>
<proteinExistence type="inferred from homology"/>
<dbReference type="CDD" id="cd06261">
    <property type="entry name" value="TM_PBP2"/>
    <property type="match status" value="1"/>
</dbReference>
<reference evidence="9" key="1">
    <citation type="submission" date="2021-04" db="EMBL/GenBank/DDBJ databases">
        <title>Pseudaminobacter soli sp. nov., isolated from paddy soil contaminated by heavy metals.</title>
        <authorList>
            <person name="Zhang K."/>
        </authorList>
    </citation>
    <scope>NUCLEOTIDE SEQUENCE</scope>
    <source>
        <strain evidence="9">19-2017</strain>
    </source>
</reference>
<protein>
    <submittedName>
        <fullName evidence="9">ABC transporter permease</fullName>
    </submittedName>
</protein>
<evidence type="ECO:0000256" key="2">
    <source>
        <dbReference type="ARBA" id="ARBA00022448"/>
    </source>
</evidence>
<keyword evidence="2 7" id="KW-0813">Transport</keyword>
<dbReference type="InterPro" id="IPR000515">
    <property type="entry name" value="MetI-like"/>
</dbReference>
<evidence type="ECO:0000256" key="4">
    <source>
        <dbReference type="ARBA" id="ARBA00022692"/>
    </source>
</evidence>
<feature type="domain" description="ABC transmembrane type-1" evidence="8">
    <location>
        <begin position="94"/>
        <end position="295"/>
    </location>
</feature>